<dbReference type="EMBL" id="VYGV01000028">
    <property type="protein sequence ID" value="NWF48551.1"/>
    <property type="molecule type" value="Genomic_DNA"/>
</dbReference>
<reference evidence="2 3" key="1">
    <citation type="submission" date="2019-09" db="EMBL/GenBank/DDBJ databases">
        <title>Hydrogenophaga aromatica sp. nov., isolated from a para-xylene-degrading enrichment culture.</title>
        <authorList>
            <person name="Tancsics A."/>
            <person name="Banerjee S."/>
        </authorList>
    </citation>
    <scope>NUCLEOTIDE SEQUENCE [LARGE SCALE GENOMIC DNA]</scope>
    <source>
        <strain evidence="2 3">D2P1</strain>
    </source>
</reference>
<evidence type="ECO:0000256" key="1">
    <source>
        <dbReference type="SAM" id="MobiDB-lite"/>
    </source>
</evidence>
<sequence>MNDEFHAEDPGIGPGKCPRSSQRTAWYLPTAGAVGRLWETDPPPGRPKADQPPRGATTRAAVECGGFSAPSAPGSPG</sequence>
<organism evidence="2 3">
    <name type="scientific">Hydrogenophaga aromaticivorans</name>
    <dbReference type="NCBI Taxonomy" id="2610898"/>
    <lineage>
        <taxon>Bacteria</taxon>
        <taxon>Pseudomonadati</taxon>
        <taxon>Pseudomonadota</taxon>
        <taxon>Betaproteobacteria</taxon>
        <taxon>Burkholderiales</taxon>
        <taxon>Comamonadaceae</taxon>
        <taxon>Hydrogenophaga</taxon>
    </lineage>
</organism>
<evidence type="ECO:0000313" key="3">
    <source>
        <dbReference type="Proteomes" id="UP000545507"/>
    </source>
</evidence>
<comment type="caution">
    <text evidence="2">The sequence shown here is derived from an EMBL/GenBank/DDBJ whole genome shotgun (WGS) entry which is preliminary data.</text>
</comment>
<accession>A0A7Y8H1U7</accession>
<name>A0A7Y8H1U7_9BURK</name>
<gene>
    <name evidence="2" type="ORF">F3K02_25315</name>
</gene>
<evidence type="ECO:0000313" key="2">
    <source>
        <dbReference type="EMBL" id="NWF48551.1"/>
    </source>
</evidence>
<proteinExistence type="predicted"/>
<keyword evidence="3" id="KW-1185">Reference proteome</keyword>
<dbReference type="Proteomes" id="UP000545507">
    <property type="component" value="Unassembled WGS sequence"/>
</dbReference>
<protein>
    <submittedName>
        <fullName evidence="2">Uncharacterized protein</fullName>
    </submittedName>
</protein>
<feature type="region of interest" description="Disordered" evidence="1">
    <location>
        <begin position="1"/>
        <end position="77"/>
    </location>
</feature>
<dbReference type="AlphaFoldDB" id="A0A7Y8H1U7"/>